<feature type="compositionally biased region" description="Low complexity" evidence="9">
    <location>
        <begin position="462"/>
        <end position="472"/>
    </location>
</feature>
<dbReference type="GeneID" id="104704128"/>
<reference evidence="12" key="1">
    <citation type="journal article" date="2014" name="Nat. Commun.">
        <title>The emerging biofuel crop Camelina sativa retains a highly undifferentiated hexaploid genome structure.</title>
        <authorList>
            <person name="Kagale S."/>
            <person name="Koh C."/>
            <person name="Nixon J."/>
            <person name="Bollina V."/>
            <person name="Clarke W.E."/>
            <person name="Tuteja R."/>
            <person name="Spillane C."/>
            <person name="Robinson S.J."/>
            <person name="Links M.G."/>
            <person name="Clarke C."/>
            <person name="Higgins E.E."/>
            <person name="Huebert T."/>
            <person name="Sharpe A.G."/>
            <person name="Parkin I.A."/>
        </authorList>
    </citation>
    <scope>NUCLEOTIDE SEQUENCE [LARGE SCALE GENOMIC DNA]</scope>
    <source>
        <strain evidence="12">cv. DH55</strain>
    </source>
</reference>
<keyword evidence="7" id="KW-0539">Nucleus</keyword>
<dbReference type="Pfam" id="PF00072">
    <property type="entry name" value="Response_reg"/>
    <property type="match status" value="1"/>
</dbReference>
<proteinExistence type="predicted"/>
<evidence type="ECO:0000256" key="2">
    <source>
        <dbReference type="ARBA" id="ARBA00022553"/>
    </source>
</evidence>
<name>A0ABM0SZW3_CAMSA</name>
<dbReference type="Gene3D" id="3.40.50.2300">
    <property type="match status" value="1"/>
</dbReference>
<dbReference type="NCBIfam" id="TIGR01557">
    <property type="entry name" value="myb_SHAQKYF"/>
    <property type="match status" value="1"/>
</dbReference>
<evidence type="ECO:0000256" key="8">
    <source>
        <dbReference type="PROSITE-ProRule" id="PRU00169"/>
    </source>
</evidence>
<evidence type="ECO:0000259" key="10">
    <source>
        <dbReference type="PROSITE" id="PS50110"/>
    </source>
</evidence>
<keyword evidence="2 8" id="KW-0597">Phosphoprotein</keyword>
<dbReference type="SUPFAM" id="SSF46689">
    <property type="entry name" value="Homeodomain-like"/>
    <property type="match status" value="1"/>
</dbReference>
<dbReference type="Gene3D" id="1.10.10.60">
    <property type="entry name" value="Homeodomain-like"/>
    <property type="match status" value="1"/>
</dbReference>
<dbReference type="Proteomes" id="UP000694864">
    <property type="component" value="Chromosome 7"/>
</dbReference>
<dbReference type="RefSeq" id="XP_010418562.2">
    <property type="nucleotide sequence ID" value="XM_010420260.2"/>
</dbReference>
<keyword evidence="5" id="KW-0010">Activator</keyword>
<keyword evidence="6" id="KW-0804">Transcription</keyword>
<keyword evidence="12" id="KW-1185">Reference proteome</keyword>
<dbReference type="InterPro" id="IPR011006">
    <property type="entry name" value="CheY-like_superfamily"/>
</dbReference>
<dbReference type="InterPro" id="IPR017930">
    <property type="entry name" value="Myb_dom"/>
</dbReference>
<accession>A0ABM0SZW3</accession>
<dbReference type="InterPro" id="IPR001005">
    <property type="entry name" value="SANT/Myb"/>
</dbReference>
<evidence type="ECO:0000256" key="3">
    <source>
        <dbReference type="ARBA" id="ARBA00023012"/>
    </source>
</evidence>
<dbReference type="PANTHER" id="PTHR43874:SF82">
    <property type="entry name" value="TWO-COMPONENT RESPONSE REGULATOR ARR20-RELATED"/>
    <property type="match status" value="1"/>
</dbReference>
<organism evidence="12 13">
    <name type="scientific">Camelina sativa</name>
    <name type="common">False flax</name>
    <name type="synonym">Myagrum sativum</name>
    <dbReference type="NCBI Taxonomy" id="90675"/>
    <lineage>
        <taxon>Eukaryota</taxon>
        <taxon>Viridiplantae</taxon>
        <taxon>Streptophyta</taxon>
        <taxon>Embryophyta</taxon>
        <taxon>Tracheophyta</taxon>
        <taxon>Spermatophyta</taxon>
        <taxon>Magnoliopsida</taxon>
        <taxon>eudicotyledons</taxon>
        <taxon>Gunneridae</taxon>
        <taxon>Pentapetalae</taxon>
        <taxon>rosids</taxon>
        <taxon>malvids</taxon>
        <taxon>Brassicales</taxon>
        <taxon>Brassicaceae</taxon>
        <taxon>Camelineae</taxon>
        <taxon>Camelina</taxon>
    </lineage>
</organism>
<sequence length="552" mass="62413">MSVSANILDENSRNLRKEVLSCDDEIESPINDDDEEFPTTSIRVLLVDADSNSLLLMTNLMAQYSYQVTKYDNGEEAMAFLMKSKHEIDLVLWDFHMPDINGLDALNTIGKEMDLPVVIMSHDHKKETVMASTKNGACDFLVKPVSKEVVAVVWQHVYRKRMSKSGLVKPGESYTVESDSDEYEGLLREDNLYQSNGEGSKNTCDQREDTSSAKKPRMKWSAELHQKFEAAVEKIGSVEKAYPKQILKCMQEDMNVQGLTRNNVASHLQKYRQSSNKKTSTPQETQEDFDWCNTGLDPPDLAASNPPLSSTRAPYFMNNFQAAAVPKTSYFTTDQTAPPIPYLSNGYNLPMNNKNNYFMASQFQQPLQQQQYQYPCLNLPSILTKQESGHVSSAMETSDTLIYNNSSFPNFDHDEYFLPAEFTNNNNHDQFPPAGLNNNRDHQFPPAGMNHNHDQFSPAGMNNNNNNNNNNNRDQFPPAGLNNNNRDQFPPSGLNNTRDQFPPSGLNNTRDQFPPSGLNNTRDQFPPSGLNNTRDQFPPAGFNNNFDQTCRN</sequence>
<feature type="region of interest" description="Disordered" evidence="9">
    <location>
        <begin position="192"/>
        <end position="218"/>
    </location>
</feature>
<feature type="region of interest" description="Disordered" evidence="9">
    <location>
        <begin position="425"/>
        <end position="552"/>
    </location>
</feature>
<dbReference type="InterPro" id="IPR006447">
    <property type="entry name" value="Myb_dom_plants"/>
</dbReference>
<evidence type="ECO:0000256" key="4">
    <source>
        <dbReference type="ARBA" id="ARBA00023015"/>
    </source>
</evidence>
<gene>
    <name evidence="13" type="primary">LOC104704128</name>
</gene>
<feature type="compositionally biased region" description="Polar residues" evidence="9">
    <location>
        <begin position="192"/>
        <end position="203"/>
    </location>
</feature>
<dbReference type="PANTHER" id="PTHR43874">
    <property type="entry name" value="TWO-COMPONENT RESPONSE REGULATOR"/>
    <property type="match status" value="1"/>
</dbReference>
<dbReference type="InterPro" id="IPR009057">
    <property type="entry name" value="Homeodomain-like_sf"/>
</dbReference>
<dbReference type="CDD" id="cd17584">
    <property type="entry name" value="REC_typeB_ARR-like"/>
    <property type="match status" value="1"/>
</dbReference>
<evidence type="ECO:0000313" key="12">
    <source>
        <dbReference type="Proteomes" id="UP000694864"/>
    </source>
</evidence>
<feature type="domain" description="HTH myb-type" evidence="11">
    <location>
        <begin position="212"/>
        <end position="276"/>
    </location>
</feature>
<evidence type="ECO:0000256" key="5">
    <source>
        <dbReference type="ARBA" id="ARBA00023159"/>
    </source>
</evidence>
<comment type="subcellular location">
    <subcellularLocation>
        <location evidence="1">Nucleus</location>
    </subcellularLocation>
</comment>
<feature type="domain" description="Response regulatory" evidence="10">
    <location>
        <begin position="43"/>
        <end position="158"/>
    </location>
</feature>
<dbReference type="InterPro" id="IPR001789">
    <property type="entry name" value="Sig_transdc_resp-reg_receiver"/>
</dbReference>
<dbReference type="SMART" id="SM00448">
    <property type="entry name" value="REC"/>
    <property type="match status" value="1"/>
</dbReference>
<evidence type="ECO:0000256" key="6">
    <source>
        <dbReference type="ARBA" id="ARBA00023163"/>
    </source>
</evidence>
<dbReference type="Pfam" id="PF00249">
    <property type="entry name" value="Myb_DNA-binding"/>
    <property type="match status" value="1"/>
</dbReference>
<feature type="modified residue" description="4-aspartylphosphate" evidence="8">
    <location>
        <position position="94"/>
    </location>
</feature>
<reference evidence="13" key="2">
    <citation type="submission" date="2025-08" db="UniProtKB">
        <authorList>
            <consortium name="RefSeq"/>
        </authorList>
    </citation>
    <scope>IDENTIFICATION</scope>
    <source>
        <tissue evidence="13">Leaf</tissue>
    </source>
</reference>
<evidence type="ECO:0000256" key="7">
    <source>
        <dbReference type="ARBA" id="ARBA00023242"/>
    </source>
</evidence>
<dbReference type="SUPFAM" id="SSF52172">
    <property type="entry name" value="CheY-like"/>
    <property type="match status" value="1"/>
</dbReference>
<protein>
    <submittedName>
        <fullName evidence="13">Two-component response regulator ARR20</fullName>
    </submittedName>
</protein>
<dbReference type="PROSITE" id="PS50110">
    <property type="entry name" value="RESPONSE_REGULATORY"/>
    <property type="match status" value="1"/>
</dbReference>
<dbReference type="PROSITE" id="PS51294">
    <property type="entry name" value="HTH_MYB"/>
    <property type="match status" value="1"/>
</dbReference>
<dbReference type="InterPro" id="IPR045279">
    <property type="entry name" value="ARR-like"/>
</dbReference>
<keyword evidence="4" id="KW-0805">Transcription regulation</keyword>
<evidence type="ECO:0000256" key="1">
    <source>
        <dbReference type="ARBA" id="ARBA00004123"/>
    </source>
</evidence>
<evidence type="ECO:0000259" key="11">
    <source>
        <dbReference type="PROSITE" id="PS51294"/>
    </source>
</evidence>
<keyword evidence="3" id="KW-0902">Two-component regulatory system</keyword>
<evidence type="ECO:0000313" key="13">
    <source>
        <dbReference type="RefSeq" id="XP_010418562.2"/>
    </source>
</evidence>
<feature type="compositionally biased region" description="Polar residues" evidence="9">
    <location>
        <begin position="481"/>
        <end position="535"/>
    </location>
</feature>
<feature type="compositionally biased region" description="Polar residues" evidence="9">
    <location>
        <begin position="542"/>
        <end position="552"/>
    </location>
</feature>
<evidence type="ECO:0000256" key="9">
    <source>
        <dbReference type="SAM" id="MobiDB-lite"/>
    </source>
</evidence>